<evidence type="ECO:0000313" key="4">
    <source>
        <dbReference type="Proteomes" id="UP001151760"/>
    </source>
</evidence>
<sequence length="436" mass="50990">MVNDILGAYRDLMEEVNGFIDRSESADDEDQDRERDIKNVFVIKDEYQAKPIHELDLSDVNNVKFNRLLRCIEGLYGDNGLDVLDVLKKNASLALPVILIRLKQKQEDWERCRFDFNKIWADIYAKNHHKSLDHRSFYFRQQDSKSLSAKALLAEIKEICEDKSKEENIYHHFATGKRNNTTPHQVFEYCDLNVLEDLYKLIRYYIPHNSTSEQFDRIMNIWTTFVEPMFNVPPRPQLVNGDHEVMRKVRKVHIGQHVTLRILVTTENGEGSGSETADVEDHTTEDHDRVHDKKTESEGRLYSKTERARKSLLMLLAIATDEVENKLIKLYVYEHMRKPGRFVDDLYNANARVIVNDETIYSSHIAYVLDNEPRTIGKENFKRGGENQLNNNYADKEIGVSSKWGEYNKIQHKDNVDHTYVQSNKLNNVKVQEARL</sequence>
<dbReference type="EMBL" id="BQNB010017584">
    <property type="protein sequence ID" value="GJT64870.1"/>
    <property type="molecule type" value="Genomic_DNA"/>
</dbReference>
<proteinExistence type="predicted"/>
<keyword evidence="1" id="KW-0678">Repressor</keyword>
<gene>
    <name evidence="3" type="ORF">Tco_1016350</name>
</gene>
<reference evidence="3" key="2">
    <citation type="submission" date="2022-01" db="EMBL/GenBank/DDBJ databases">
        <authorList>
            <person name="Yamashiro T."/>
            <person name="Shiraishi A."/>
            <person name="Satake H."/>
            <person name="Nakayama K."/>
        </authorList>
    </citation>
    <scope>NUCLEOTIDE SEQUENCE</scope>
</reference>
<evidence type="ECO:0000256" key="1">
    <source>
        <dbReference type="ARBA" id="ARBA00022491"/>
    </source>
</evidence>
<evidence type="ECO:0000256" key="2">
    <source>
        <dbReference type="SAM" id="MobiDB-lite"/>
    </source>
</evidence>
<feature type="region of interest" description="Disordered" evidence="2">
    <location>
        <begin position="267"/>
        <end position="302"/>
    </location>
</feature>
<organism evidence="3 4">
    <name type="scientific">Tanacetum coccineum</name>
    <dbReference type="NCBI Taxonomy" id="301880"/>
    <lineage>
        <taxon>Eukaryota</taxon>
        <taxon>Viridiplantae</taxon>
        <taxon>Streptophyta</taxon>
        <taxon>Embryophyta</taxon>
        <taxon>Tracheophyta</taxon>
        <taxon>Spermatophyta</taxon>
        <taxon>Magnoliopsida</taxon>
        <taxon>eudicotyledons</taxon>
        <taxon>Gunneridae</taxon>
        <taxon>Pentapetalae</taxon>
        <taxon>asterids</taxon>
        <taxon>campanulids</taxon>
        <taxon>Asterales</taxon>
        <taxon>Asteraceae</taxon>
        <taxon>Asteroideae</taxon>
        <taxon>Anthemideae</taxon>
        <taxon>Anthemidinae</taxon>
        <taxon>Tanacetum</taxon>
    </lineage>
</organism>
<protein>
    <submittedName>
        <fullName evidence="3">Paired amphipathic helix protein Sin3-like protein 4 isoform X2</fullName>
    </submittedName>
</protein>
<reference evidence="3" key="1">
    <citation type="journal article" date="2022" name="Int. J. Mol. Sci.">
        <title>Draft Genome of Tanacetum Coccineum: Genomic Comparison of Closely Related Tanacetum-Family Plants.</title>
        <authorList>
            <person name="Yamashiro T."/>
            <person name="Shiraishi A."/>
            <person name="Nakayama K."/>
            <person name="Satake H."/>
        </authorList>
    </citation>
    <scope>NUCLEOTIDE SEQUENCE</scope>
</reference>
<evidence type="ECO:0000313" key="3">
    <source>
        <dbReference type="EMBL" id="GJT64870.1"/>
    </source>
</evidence>
<feature type="compositionally biased region" description="Basic and acidic residues" evidence="2">
    <location>
        <begin position="279"/>
        <end position="302"/>
    </location>
</feature>
<keyword evidence="4" id="KW-1185">Reference proteome</keyword>
<dbReference type="Proteomes" id="UP001151760">
    <property type="component" value="Unassembled WGS sequence"/>
</dbReference>
<dbReference type="InterPro" id="IPR039774">
    <property type="entry name" value="Sin3-like"/>
</dbReference>
<dbReference type="PANTHER" id="PTHR12346">
    <property type="entry name" value="SIN3B-RELATED"/>
    <property type="match status" value="1"/>
</dbReference>
<dbReference type="PANTHER" id="PTHR12346:SF0">
    <property type="entry name" value="SIN3A, ISOFORM G"/>
    <property type="match status" value="1"/>
</dbReference>
<comment type="caution">
    <text evidence="3">The sequence shown here is derived from an EMBL/GenBank/DDBJ whole genome shotgun (WGS) entry which is preliminary data.</text>
</comment>
<name>A0ABQ5FNK0_9ASTR</name>
<accession>A0ABQ5FNK0</accession>